<dbReference type="AlphaFoldDB" id="A0AAN9BNS8"/>
<keyword evidence="3" id="KW-1185">Reference proteome</keyword>
<reference evidence="2 3" key="1">
    <citation type="submission" date="2024-02" db="EMBL/GenBank/DDBJ databases">
        <title>Chromosome-scale genome assembly of the rough periwinkle Littorina saxatilis.</title>
        <authorList>
            <person name="De Jode A."/>
            <person name="Faria R."/>
            <person name="Formenti G."/>
            <person name="Sims Y."/>
            <person name="Smith T.P."/>
            <person name="Tracey A."/>
            <person name="Wood J.M.D."/>
            <person name="Zagrodzka Z.B."/>
            <person name="Johannesson K."/>
            <person name="Butlin R.K."/>
            <person name="Leder E.H."/>
        </authorList>
    </citation>
    <scope>NUCLEOTIDE SEQUENCE [LARGE SCALE GENOMIC DNA]</scope>
    <source>
        <strain evidence="2">Snail1</strain>
        <tissue evidence="2">Muscle</tissue>
    </source>
</reference>
<keyword evidence="1" id="KW-1133">Transmembrane helix</keyword>
<dbReference type="EMBL" id="JBAMIC010000007">
    <property type="protein sequence ID" value="KAK7106810.1"/>
    <property type="molecule type" value="Genomic_DNA"/>
</dbReference>
<feature type="transmembrane region" description="Helical" evidence="1">
    <location>
        <begin position="6"/>
        <end position="29"/>
    </location>
</feature>
<evidence type="ECO:0000313" key="3">
    <source>
        <dbReference type="Proteomes" id="UP001374579"/>
    </source>
</evidence>
<evidence type="ECO:0000256" key="1">
    <source>
        <dbReference type="SAM" id="Phobius"/>
    </source>
</evidence>
<protein>
    <submittedName>
        <fullName evidence="2">Uncharacterized protein</fullName>
    </submittedName>
</protein>
<comment type="caution">
    <text evidence="2">The sequence shown here is derived from an EMBL/GenBank/DDBJ whole genome shotgun (WGS) entry which is preliminary data.</text>
</comment>
<dbReference type="Proteomes" id="UP001374579">
    <property type="component" value="Unassembled WGS sequence"/>
</dbReference>
<evidence type="ECO:0000313" key="2">
    <source>
        <dbReference type="EMBL" id="KAK7106810.1"/>
    </source>
</evidence>
<keyword evidence="1" id="KW-0812">Transmembrane</keyword>
<keyword evidence="1" id="KW-0472">Membrane</keyword>
<gene>
    <name evidence="2" type="ORF">V1264_018024</name>
</gene>
<sequence length="108" mass="11822">METGAIAGVCVALIAIAILTIIAGVVYYVKCRRRRCKTVRFKGDECNKSQIRKKDATIDAVKTKRVTASMSTIPFGGDPRKSRDDLGSLALPDVYIIHRPPPPPEPRA</sequence>
<accession>A0AAN9BNS8</accession>
<proteinExistence type="predicted"/>
<organism evidence="2 3">
    <name type="scientific">Littorina saxatilis</name>
    <dbReference type="NCBI Taxonomy" id="31220"/>
    <lineage>
        <taxon>Eukaryota</taxon>
        <taxon>Metazoa</taxon>
        <taxon>Spiralia</taxon>
        <taxon>Lophotrochozoa</taxon>
        <taxon>Mollusca</taxon>
        <taxon>Gastropoda</taxon>
        <taxon>Caenogastropoda</taxon>
        <taxon>Littorinimorpha</taxon>
        <taxon>Littorinoidea</taxon>
        <taxon>Littorinidae</taxon>
        <taxon>Littorina</taxon>
    </lineage>
</organism>
<name>A0AAN9BNS8_9CAEN</name>